<proteinExistence type="predicted"/>
<accession>M2UCZ7</accession>
<dbReference type="HOGENOM" id="CLU_2385972_0_0_1"/>
<organism evidence="1 2">
    <name type="scientific">Cochliobolus heterostrophus (strain C5 / ATCC 48332 / race O)</name>
    <name type="common">Southern corn leaf blight fungus</name>
    <name type="synonym">Bipolaris maydis</name>
    <dbReference type="NCBI Taxonomy" id="701091"/>
    <lineage>
        <taxon>Eukaryota</taxon>
        <taxon>Fungi</taxon>
        <taxon>Dikarya</taxon>
        <taxon>Ascomycota</taxon>
        <taxon>Pezizomycotina</taxon>
        <taxon>Dothideomycetes</taxon>
        <taxon>Pleosporomycetidae</taxon>
        <taxon>Pleosporales</taxon>
        <taxon>Pleosporineae</taxon>
        <taxon>Pleosporaceae</taxon>
        <taxon>Bipolaris</taxon>
    </lineage>
</organism>
<protein>
    <submittedName>
        <fullName evidence="1">Uncharacterized protein</fullName>
    </submittedName>
</protein>
<keyword evidence="2" id="KW-1185">Reference proteome</keyword>
<dbReference type="Proteomes" id="UP000016936">
    <property type="component" value="Unassembled WGS sequence"/>
</dbReference>
<reference evidence="2" key="2">
    <citation type="journal article" date="2013" name="PLoS Genet.">
        <title>Comparative genome structure, secondary metabolite, and effector coding capacity across Cochliobolus pathogens.</title>
        <authorList>
            <person name="Condon B.J."/>
            <person name="Leng Y."/>
            <person name="Wu D."/>
            <person name="Bushley K.E."/>
            <person name="Ohm R.A."/>
            <person name="Otillar R."/>
            <person name="Martin J."/>
            <person name="Schackwitz W."/>
            <person name="Grimwood J."/>
            <person name="MohdZainudin N."/>
            <person name="Xue C."/>
            <person name="Wang R."/>
            <person name="Manning V.A."/>
            <person name="Dhillon B."/>
            <person name="Tu Z.J."/>
            <person name="Steffenson B.J."/>
            <person name="Salamov A."/>
            <person name="Sun H."/>
            <person name="Lowry S."/>
            <person name="LaButti K."/>
            <person name="Han J."/>
            <person name="Copeland A."/>
            <person name="Lindquist E."/>
            <person name="Barry K."/>
            <person name="Schmutz J."/>
            <person name="Baker S.E."/>
            <person name="Ciuffetti L.M."/>
            <person name="Grigoriev I.V."/>
            <person name="Zhong S."/>
            <person name="Turgeon B.G."/>
        </authorList>
    </citation>
    <scope>NUCLEOTIDE SEQUENCE [LARGE SCALE GENOMIC DNA]</scope>
    <source>
        <strain evidence="2">C5 / ATCC 48332 / race O</strain>
    </source>
</reference>
<dbReference type="EMBL" id="KB445569">
    <property type="protein sequence ID" value="EMD96424.1"/>
    <property type="molecule type" value="Genomic_DNA"/>
</dbReference>
<dbReference type="OrthoDB" id="10406684at2759"/>
<evidence type="ECO:0000313" key="2">
    <source>
        <dbReference type="Proteomes" id="UP000016936"/>
    </source>
</evidence>
<dbReference type="AlphaFoldDB" id="M2UCZ7"/>
<evidence type="ECO:0000313" key="1">
    <source>
        <dbReference type="EMBL" id="EMD96424.1"/>
    </source>
</evidence>
<reference evidence="1 2" key="1">
    <citation type="journal article" date="2012" name="PLoS Pathog.">
        <title>Diverse lifestyles and strategies of plant pathogenesis encoded in the genomes of eighteen Dothideomycetes fungi.</title>
        <authorList>
            <person name="Ohm R.A."/>
            <person name="Feau N."/>
            <person name="Henrissat B."/>
            <person name="Schoch C.L."/>
            <person name="Horwitz B.A."/>
            <person name="Barry K.W."/>
            <person name="Condon B.J."/>
            <person name="Copeland A.C."/>
            <person name="Dhillon B."/>
            <person name="Glaser F."/>
            <person name="Hesse C.N."/>
            <person name="Kosti I."/>
            <person name="LaButti K."/>
            <person name="Lindquist E.A."/>
            <person name="Lucas S."/>
            <person name="Salamov A.A."/>
            <person name="Bradshaw R.E."/>
            <person name="Ciuffetti L."/>
            <person name="Hamelin R.C."/>
            <person name="Kema G.H.J."/>
            <person name="Lawrence C."/>
            <person name="Scott J.A."/>
            <person name="Spatafora J.W."/>
            <person name="Turgeon B.G."/>
            <person name="de Wit P.J.G.M."/>
            <person name="Zhong S."/>
            <person name="Goodwin S.B."/>
            <person name="Grigoriev I.V."/>
        </authorList>
    </citation>
    <scope>NUCLEOTIDE SEQUENCE [LARGE SCALE GENOMIC DNA]</scope>
    <source>
        <strain evidence="2">C5 / ATCC 48332 / race O</strain>
    </source>
</reference>
<gene>
    <name evidence="1" type="ORF">COCHEDRAFT_1018388</name>
</gene>
<sequence length="94" mass="9779">MSFTPGASAPNTTTSLYVYSDHQFQHGAQTPTRALLLSSLVLFCARLIPDGHLPGLELLRNIGPFAEAGGLIVGSLANGYPSHSPLLATRGSCG</sequence>
<name>M2UCZ7_COCH5</name>